<dbReference type="InterPro" id="IPR036388">
    <property type="entry name" value="WH-like_DNA-bd_sf"/>
</dbReference>
<evidence type="ECO:0000256" key="4">
    <source>
        <dbReference type="ARBA" id="ARBA00023163"/>
    </source>
</evidence>
<dbReference type="Pfam" id="PF03466">
    <property type="entry name" value="LysR_substrate"/>
    <property type="match status" value="1"/>
</dbReference>
<dbReference type="Gene3D" id="3.40.190.290">
    <property type="match status" value="1"/>
</dbReference>
<dbReference type="GO" id="GO:0003677">
    <property type="term" value="F:DNA binding"/>
    <property type="evidence" value="ECO:0007669"/>
    <property type="project" value="UniProtKB-KW"/>
</dbReference>
<gene>
    <name evidence="6" type="ORF">IP91_04110</name>
</gene>
<sequence>MSDPLAGIAAFVQAAQGASFAVAARQLGLTRSAVGKAIARLEERLGVQLFHRTTRSLALTEEGALFYERCAGALAEIRGAEQIFDTGRSEPVGRLRISVPVLLGRHCVAPLLVPLAKQHAQLAIDVTFTDRPVDLLEDGYDLVVRTGALANEADLKARRLGVQTMVLCAAPAYLRTRGAPACLDDLAAHDTLAYGKGERVVPWRFSESGALRSIVAQGRLRFDDLESIAAAAVQGAGLAWLPSWLITDQLHAGLLVEVLPALRGPGFDVYAMWPLGRYLPMRVRVVIDELASRIPPMLAATPMAASLPRRNPAGAS</sequence>
<dbReference type="RefSeq" id="WP_145651447.1">
    <property type="nucleotide sequence ID" value="NZ_VLLB01000008.1"/>
</dbReference>
<dbReference type="PROSITE" id="PS50931">
    <property type="entry name" value="HTH_LYSR"/>
    <property type="match status" value="1"/>
</dbReference>
<evidence type="ECO:0000256" key="3">
    <source>
        <dbReference type="ARBA" id="ARBA00023125"/>
    </source>
</evidence>
<evidence type="ECO:0000259" key="5">
    <source>
        <dbReference type="PROSITE" id="PS50931"/>
    </source>
</evidence>
<organism evidence="6 7">
    <name type="scientific">Pseudoduganella lurida</name>
    <dbReference type="NCBI Taxonomy" id="1036180"/>
    <lineage>
        <taxon>Bacteria</taxon>
        <taxon>Pseudomonadati</taxon>
        <taxon>Pseudomonadota</taxon>
        <taxon>Betaproteobacteria</taxon>
        <taxon>Burkholderiales</taxon>
        <taxon>Oxalobacteraceae</taxon>
        <taxon>Telluria group</taxon>
        <taxon>Pseudoduganella</taxon>
    </lineage>
</organism>
<evidence type="ECO:0000313" key="6">
    <source>
        <dbReference type="EMBL" id="TWI62589.1"/>
    </source>
</evidence>
<dbReference type="Pfam" id="PF00126">
    <property type="entry name" value="HTH_1"/>
    <property type="match status" value="1"/>
</dbReference>
<dbReference type="FunFam" id="1.10.10.10:FF:000001">
    <property type="entry name" value="LysR family transcriptional regulator"/>
    <property type="match status" value="1"/>
</dbReference>
<evidence type="ECO:0000313" key="7">
    <source>
        <dbReference type="Proteomes" id="UP000318431"/>
    </source>
</evidence>
<dbReference type="InterPro" id="IPR000847">
    <property type="entry name" value="LysR_HTH_N"/>
</dbReference>
<dbReference type="PRINTS" id="PR00039">
    <property type="entry name" value="HTHLYSR"/>
</dbReference>
<dbReference type="AlphaFoldDB" id="A0A562R0J6"/>
<evidence type="ECO:0000256" key="2">
    <source>
        <dbReference type="ARBA" id="ARBA00023015"/>
    </source>
</evidence>
<dbReference type="SUPFAM" id="SSF46785">
    <property type="entry name" value="Winged helix' DNA-binding domain"/>
    <property type="match status" value="1"/>
</dbReference>
<dbReference type="SUPFAM" id="SSF53850">
    <property type="entry name" value="Periplasmic binding protein-like II"/>
    <property type="match status" value="1"/>
</dbReference>
<feature type="domain" description="HTH lysR-type" evidence="5">
    <location>
        <begin position="3"/>
        <end position="60"/>
    </location>
</feature>
<keyword evidence="4" id="KW-0804">Transcription</keyword>
<dbReference type="PANTHER" id="PTHR30537:SF5">
    <property type="entry name" value="HTH-TYPE TRANSCRIPTIONAL ACTIVATOR TTDR-RELATED"/>
    <property type="match status" value="1"/>
</dbReference>
<accession>A0A562R0J6</accession>
<dbReference type="InterPro" id="IPR058163">
    <property type="entry name" value="LysR-type_TF_proteobact-type"/>
</dbReference>
<comment type="similarity">
    <text evidence="1">Belongs to the LysR transcriptional regulatory family.</text>
</comment>
<reference evidence="6 7" key="1">
    <citation type="journal article" date="2015" name="Stand. Genomic Sci.">
        <title>Genomic Encyclopedia of Bacterial and Archaeal Type Strains, Phase III: the genomes of soil and plant-associated and newly described type strains.</title>
        <authorList>
            <person name="Whitman W.B."/>
            <person name="Woyke T."/>
            <person name="Klenk H.P."/>
            <person name="Zhou Y."/>
            <person name="Lilburn T.G."/>
            <person name="Beck B.J."/>
            <person name="De Vos P."/>
            <person name="Vandamme P."/>
            <person name="Eisen J.A."/>
            <person name="Garrity G."/>
            <person name="Hugenholtz P."/>
            <person name="Kyrpides N.C."/>
        </authorList>
    </citation>
    <scope>NUCLEOTIDE SEQUENCE [LARGE SCALE GENOMIC DNA]</scope>
    <source>
        <strain evidence="6 7">CGMCC 1.10822</strain>
    </source>
</reference>
<dbReference type="EMBL" id="VLLB01000008">
    <property type="protein sequence ID" value="TWI62589.1"/>
    <property type="molecule type" value="Genomic_DNA"/>
</dbReference>
<keyword evidence="2" id="KW-0805">Transcription regulation</keyword>
<keyword evidence="3 6" id="KW-0238">DNA-binding</keyword>
<keyword evidence="7" id="KW-1185">Reference proteome</keyword>
<dbReference type="PANTHER" id="PTHR30537">
    <property type="entry name" value="HTH-TYPE TRANSCRIPTIONAL REGULATOR"/>
    <property type="match status" value="1"/>
</dbReference>
<proteinExistence type="inferred from homology"/>
<name>A0A562R0J6_9BURK</name>
<dbReference type="OrthoDB" id="9110639at2"/>
<dbReference type="CDD" id="cd08475">
    <property type="entry name" value="PBP2_CrgA_like_6"/>
    <property type="match status" value="1"/>
</dbReference>
<dbReference type="Gene3D" id="1.10.10.10">
    <property type="entry name" value="Winged helix-like DNA-binding domain superfamily/Winged helix DNA-binding domain"/>
    <property type="match status" value="1"/>
</dbReference>
<comment type="caution">
    <text evidence="6">The sequence shown here is derived from an EMBL/GenBank/DDBJ whole genome shotgun (WGS) entry which is preliminary data.</text>
</comment>
<dbReference type="InterPro" id="IPR005119">
    <property type="entry name" value="LysR_subst-bd"/>
</dbReference>
<dbReference type="GO" id="GO:0003700">
    <property type="term" value="F:DNA-binding transcription factor activity"/>
    <property type="evidence" value="ECO:0007669"/>
    <property type="project" value="InterPro"/>
</dbReference>
<protein>
    <submittedName>
        <fullName evidence="6">DNA-binding transcriptional LysR family regulator</fullName>
    </submittedName>
</protein>
<evidence type="ECO:0000256" key="1">
    <source>
        <dbReference type="ARBA" id="ARBA00009437"/>
    </source>
</evidence>
<dbReference type="InterPro" id="IPR036390">
    <property type="entry name" value="WH_DNA-bd_sf"/>
</dbReference>
<dbReference type="Proteomes" id="UP000318431">
    <property type="component" value="Unassembled WGS sequence"/>
</dbReference>